<dbReference type="EMBL" id="MU394280">
    <property type="protein sequence ID" value="KAI6093635.1"/>
    <property type="molecule type" value="Genomic_DNA"/>
</dbReference>
<accession>A0ACC0DM84</accession>
<keyword evidence="2" id="KW-1185">Reference proteome</keyword>
<evidence type="ECO:0000313" key="1">
    <source>
        <dbReference type="EMBL" id="KAI6093635.1"/>
    </source>
</evidence>
<reference evidence="1 2" key="1">
    <citation type="journal article" date="2022" name="New Phytol.">
        <title>Ecological generalism drives hyperdiversity of secondary metabolite gene clusters in xylarialean endophytes.</title>
        <authorList>
            <person name="Franco M.E.E."/>
            <person name="Wisecaver J.H."/>
            <person name="Arnold A.E."/>
            <person name="Ju Y.M."/>
            <person name="Slot J.C."/>
            <person name="Ahrendt S."/>
            <person name="Moore L.P."/>
            <person name="Eastman K.E."/>
            <person name="Scott K."/>
            <person name="Konkel Z."/>
            <person name="Mondo S.J."/>
            <person name="Kuo A."/>
            <person name="Hayes R.D."/>
            <person name="Haridas S."/>
            <person name="Andreopoulos B."/>
            <person name="Riley R."/>
            <person name="LaButti K."/>
            <person name="Pangilinan J."/>
            <person name="Lipzen A."/>
            <person name="Amirebrahimi M."/>
            <person name="Yan J."/>
            <person name="Adam C."/>
            <person name="Keymanesh K."/>
            <person name="Ng V."/>
            <person name="Louie K."/>
            <person name="Northen T."/>
            <person name="Drula E."/>
            <person name="Henrissat B."/>
            <person name="Hsieh H.M."/>
            <person name="Youens-Clark K."/>
            <person name="Lutzoni F."/>
            <person name="Miadlikowska J."/>
            <person name="Eastwood D.C."/>
            <person name="Hamelin R.C."/>
            <person name="Grigoriev I.V."/>
            <person name="U'Ren J.M."/>
        </authorList>
    </citation>
    <scope>NUCLEOTIDE SEQUENCE [LARGE SCALE GENOMIC DNA]</scope>
    <source>
        <strain evidence="1 2">ER1909</strain>
    </source>
</reference>
<protein>
    <submittedName>
        <fullName evidence="1">Uncharacterized protein</fullName>
    </submittedName>
</protein>
<sequence>MATITSQIKEAAPRNSELLAILSETDHAPPALEHQKHYISDLNNELSTAQKRIAALDKQRVKEFKEHKKYRDSVMKRFLYRVGGKTDRFEARAEKEEQEYFAVLQEERQAKEQEENLKSLRSKALEAQSDLEADVGRHAEAQQQLDSLYDSIFQGPTPSFPDEDCSERNAEDALQAYHNSRVAMETELQVVHLLTEAKGRLFSALNYIEDALGHSRMDMFGGGTFTDMMERNCLDNAEVQIRQMFSLVRQAQRMSPKVQDLPDVNIPHGNLMSDVFFDNIFTDMAFHEKIKDSRVRLYRSRDVLLDQFAQAQARYNQVEQETNVYAAALRTAREDLQRARERIFQRIANSSENAQVTSTDGGGNTDDPPPY</sequence>
<gene>
    <name evidence="1" type="ORF">F4821DRAFT_2856</name>
</gene>
<dbReference type="Proteomes" id="UP001497680">
    <property type="component" value="Unassembled WGS sequence"/>
</dbReference>
<proteinExistence type="predicted"/>
<comment type="caution">
    <text evidence="1">The sequence shown here is derived from an EMBL/GenBank/DDBJ whole genome shotgun (WGS) entry which is preliminary data.</text>
</comment>
<organism evidence="1 2">
    <name type="scientific">Hypoxylon rubiginosum</name>
    <dbReference type="NCBI Taxonomy" id="110542"/>
    <lineage>
        <taxon>Eukaryota</taxon>
        <taxon>Fungi</taxon>
        <taxon>Dikarya</taxon>
        <taxon>Ascomycota</taxon>
        <taxon>Pezizomycotina</taxon>
        <taxon>Sordariomycetes</taxon>
        <taxon>Xylariomycetidae</taxon>
        <taxon>Xylariales</taxon>
        <taxon>Hypoxylaceae</taxon>
        <taxon>Hypoxylon</taxon>
    </lineage>
</organism>
<evidence type="ECO:0000313" key="2">
    <source>
        <dbReference type="Proteomes" id="UP001497680"/>
    </source>
</evidence>
<name>A0ACC0DM84_9PEZI</name>